<dbReference type="RefSeq" id="WP_257892826.1">
    <property type="nucleotide sequence ID" value="NZ_JAIMBW010000001.1"/>
</dbReference>
<protein>
    <submittedName>
        <fullName evidence="1">Uncharacterized protein</fullName>
    </submittedName>
</protein>
<sequence length="101" mass="10304">MDCIGTEYCTDGSCSTAAQAFSVEFDWNAEAIDLAGDGLDPTRLALVYGGAAPEAASGPLAFATPDGSHAIIIEAAGTRIEARLAIFDGVYTGQCTAREAA</sequence>
<keyword evidence="2" id="KW-1185">Reference proteome</keyword>
<accession>A0A975TYB2</accession>
<dbReference type="EMBL" id="CP078073">
    <property type="protein sequence ID" value="QXL89802.1"/>
    <property type="molecule type" value="Genomic_DNA"/>
</dbReference>
<reference evidence="1 2" key="1">
    <citation type="submission" date="2021-07" db="EMBL/GenBank/DDBJ databases">
        <title>Karlodiniumbacter phycospheric gen. nov., sp. nov., a phycosphere bacterium isolated from karlodinium veneficum.</title>
        <authorList>
            <person name="Peng Y."/>
            <person name="Jiang L."/>
            <person name="Lee J."/>
        </authorList>
    </citation>
    <scope>NUCLEOTIDE SEQUENCE</scope>
    <source>
        <strain evidence="1 2">N5</strain>
    </source>
</reference>
<name>A0A975TYB2_9RHOB</name>
<gene>
    <name evidence="1" type="ORF">KUL25_09985</name>
</gene>
<organism evidence="1">
    <name type="scientific">Gymnodinialimonas phycosphaerae</name>
    <dbReference type="NCBI Taxonomy" id="2841589"/>
    <lineage>
        <taxon>Bacteria</taxon>
        <taxon>Pseudomonadati</taxon>
        <taxon>Pseudomonadota</taxon>
        <taxon>Alphaproteobacteria</taxon>
        <taxon>Rhodobacterales</taxon>
        <taxon>Paracoccaceae</taxon>
        <taxon>Gymnodinialimonas</taxon>
    </lineage>
</organism>
<dbReference type="AlphaFoldDB" id="A0A975TYB2"/>
<dbReference type="Proteomes" id="UP000693972">
    <property type="component" value="Unassembled WGS sequence"/>
</dbReference>
<dbReference type="EMBL" id="JAIMBW010000001">
    <property type="protein sequence ID" value="MBY4893093.1"/>
    <property type="molecule type" value="Genomic_DNA"/>
</dbReference>
<evidence type="ECO:0000313" key="1">
    <source>
        <dbReference type="EMBL" id="QXL89802.1"/>
    </source>
</evidence>
<evidence type="ECO:0000313" key="2">
    <source>
        <dbReference type="Proteomes" id="UP000693972"/>
    </source>
</evidence>
<proteinExistence type="predicted"/>